<dbReference type="InterPro" id="IPR013087">
    <property type="entry name" value="Znf_C2H2_type"/>
</dbReference>
<protein>
    <recommendedName>
        <fullName evidence="12">C2H2-type domain-containing protein</fullName>
    </recommendedName>
</protein>
<proteinExistence type="inferred from homology"/>
<evidence type="ECO:0000313" key="13">
    <source>
        <dbReference type="EMBL" id="KAK7090303.1"/>
    </source>
</evidence>
<feature type="domain" description="C2H2-type" evidence="12">
    <location>
        <begin position="219"/>
        <end position="246"/>
    </location>
</feature>
<evidence type="ECO:0000256" key="2">
    <source>
        <dbReference type="ARBA" id="ARBA00006991"/>
    </source>
</evidence>
<gene>
    <name evidence="13" type="ORF">V1264_010118</name>
</gene>
<dbReference type="PROSITE" id="PS50157">
    <property type="entry name" value="ZINC_FINGER_C2H2_2"/>
    <property type="match status" value="3"/>
</dbReference>
<sequence>MDGVTSLLHGPVRPIPQRPAPGDALFYPLPPAVAMDLRLAWKAPAAGGCDKLYPAALTPFHSLPHSLALFQQLRRQHGLLTSDRLSPDPDVPKTPLHFTIASPLIGHPAPTALHSILPLPGVEATGRGDENLVGGVARGSPGLPPLALSDCPRPGTSPYGRKLFPCSQCRYTTDRRNNLKRHMLTMHQLSAKLLECCGVLFRTKAALREHALIFHYHGYTCFYCGRRFCRKALLKRHLSVHNGQKEFICNVCDYATSHKSNLERHRRVHMRQDDEGEVDAHDYAGALSDVKSNVSESNSNISCDELSVCSDDDDEEINVHSD</sequence>
<keyword evidence="8" id="KW-0238">DNA-binding</keyword>
<evidence type="ECO:0000256" key="8">
    <source>
        <dbReference type="ARBA" id="ARBA00023125"/>
    </source>
</evidence>
<evidence type="ECO:0000256" key="4">
    <source>
        <dbReference type="ARBA" id="ARBA00022737"/>
    </source>
</evidence>
<dbReference type="SMART" id="SM00355">
    <property type="entry name" value="ZnF_C2H2"/>
    <property type="match status" value="4"/>
</dbReference>
<evidence type="ECO:0000256" key="10">
    <source>
        <dbReference type="ARBA" id="ARBA00023242"/>
    </source>
</evidence>
<dbReference type="GO" id="GO:0008270">
    <property type="term" value="F:zinc ion binding"/>
    <property type="evidence" value="ECO:0007669"/>
    <property type="project" value="UniProtKB-KW"/>
</dbReference>
<dbReference type="InterPro" id="IPR036236">
    <property type="entry name" value="Znf_C2H2_sf"/>
</dbReference>
<keyword evidence="4" id="KW-0677">Repeat</keyword>
<feature type="domain" description="C2H2-type" evidence="12">
    <location>
        <begin position="247"/>
        <end position="274"/>
    </location>
</feature>
<dbReference type="Gene3D" id="3.30.160.60">
    <property type="entry name" value="Classic Zinc Finger"/>
    <property type="match status" value="3"/>
</dbReference>
<dbReference type="FunFam" id="3.30.160.60:FF:001156">
    <property type="entry name" value="Zinc finger protein 407"/>
    <property type="match status" value="1"/>
</dbReference>
<dbReference type="PANTHER" id="PTHR24379">
    <property type="entry name" value="KRAB AND ZINC FINGER DOMAIN-CONTAINING"/>
    <property type="match status" value="1"/>
</dbReference>
<reference evidence="13 14" key="1">
    <citation type="submission" date="2024-02" db="EMBL/GenBank/DDBJ databases">
        <title>Chromosome-scale genome assembly of the rough periwinkle Littorina saxatilis.</title>
        <authorList>
            <person name="De Jode A."/>
            <person name="Faria R."/>
            <person name="Formenti G."/>
            <person name="Sims Y."/>
            <person name="Smith T.P."/>
            <person name="Tracey A."/>
            <person name="Wood J.M.D."/>
            <person name="Zagrodzka Z.B."/>
            <person name="Johannesson K."/>
            <person name="Butlin R.K."/>
            <person name="Leder E.H."/>
        </authorList>
    </citation>
    <scope>NUCLEOTIDE SEQUENCE [LARGE SCALE GENOMIC DNA]</scope>
    <source>
        <strain evidence="13">Snail1</strain>
        <tissue evidence="13">Muscle</tissue>
    </source>
</reference>
<keyword evidence="10" id="KW-0539">Nucleus</keyword>
<accession>A0AAN9FZV6</accession>
<evidence type="ECO:0000256" key="11">
    <source>
        <dbReference type="PROSITE-ProRule" id="PRU00042"/>
    </source>
</evidence>
<organism evidence="13 14">
    <name type="scientific">Littorina saxatilis</name>
    <dbReference type="NCBI Taxonomy" id="31220"/>
    <lineage>
        <taxon>Eukaryota</taxon>
        <taxon>Metazoa</taxon>
        <taxon>Spiralia</taxon>
        <taxon>Lophotrochozoa</taxon>
        <taxon>Mollusca</taxon>
        <taxon>Gastropoda</taxon>
        <taxon>Caenogastropoda</taxon>
        <taxon>Littorinimorpha</taxon>
        <taxon>Littorinoidea</taxon>
        <taxon>Littorinidae</taxon>
        <taxon>Littorina</taxon>
    </lineage>
</organism>
<evidence type="ECO:0000256" key="1">
    <source>
        <dbReference type="ARBA" id="ARBA00004123"/>
    </source>
</evidence>
<comment type="similarity">
    <text evidence="2">Belongs to the krueppel C2H2-type zinc-finger protein family.</text>
</comment>
<dbReference type="PROSITE" id="PS00028">
    <property type="entry name" value="ZINC_FINGER_C2H2_1"/>
    <property type="match status" value="1"/>
</dbReference>
<keyword evidence="14" id="KW-1185">Reference proteome</keyword>
<dbReference type="Pfam" id="PF00096">
    <property type="entry name" value="zf-C2H2"/>
    <property type="match status" value="2"/>
</dbReference>
<comment type="caution">
    <text evidence="13">The sequence shown here is derived from an EMBL/GenBank/DDBJ whole genome shotgun (WGS) entry which is preliminary data.</text>
</comment>
<dbReference type="PANTHER" id="PTHR24379:SF121">
    <property type="entry name" value="C2H2-TYPE DOMAIN-CONTAINING PROTEIN"/>
    <property type="match status" value="1"/>
</dbReference>
<evidence type="ECO:0000256" key="6">
    <source>
        <dbReference type="ARBA" id="ARBA00022833"/>
    </source>
</evidence>
<evidence type="ECO:0000256" key="9">
    <source>
        <dbReference type="ARBA" id="ARBA00023163"/>
    </source>
</evidence>
<dbReference type="GO" id="GO:0005634">
    <property type="term" value="C:nucleus"/>
    <property type="evidence" value="ECO:0007669"/>
    <property type="project" value="UniProtKB-SubCell"/>
</dbReference>
<keyword evidence="9" id="KW-0804">Transcription</keyword>
<evidence type="ECO:0000313" key="14">
    <source>
        <dbReference type="Proteomes" id="UP001374579"/>
    </source>
</evidence>
<evidence type="ECO:0000256" key="5">
    <source>
        <dbReference type="ARBA" id="ARBA00022771"/>
    </source>
</evidence>
<dbReference type="SUPFAM" id="SSF57667">
    <property type="entry name" value="beta-beta-alpha zinc fingers"/>
    <property type="match status" value="2"/>
</dbReference>
<keyword evidence="3" id="KW-0479">Metal-binding</keyword>
<comment type="subcellular location">
    <subcellularLocation>
        <location evidence="1">Nucleus</location>
    </subcellularLocation>
</comment>
<feature type="domain" description="C2H2-type" evidence="12">
    <location>
        <begin position="164"/>
        <end position="187"/>
    </location>
</feature>
<dbReference type="Proteomes" id="UP001374579">
    <property type="component" value="Unassembled WGS sequence"/>
</dbReference>
<keyword evidence="6" id="KW-0862">Zinc</keyword>
<keyword evidence="5 11" id="KW-0863">Zinc-finger</keyword>
<name>A0AAN9FZV6_9CAEN</name>
<keyword evidence="7" id="KW-0805">Transcription regulation</keyword>
<evidence type="ECO:0000259" key="12">
    <source>
        <dbReference type="PROSITE" id="PS50157"/>
    </source>
</evidence>
<dbReference type="AlphaFoldDB" id="A0AAN9FZV6"/>
<evidence type="ECO:0000256" key="7">
    <source>
        <dbReference type="ARBA" id="ARBA00023015"/>
    </source>
</evidence>
<dbReference type="GO" id="GO:0003677">
    <property type="term" value="F:DNA binding"/>
    <property type="evidence" value="ECO:0007669"/>
    <property type="project" value="UniProtKB-KW"/>
</dbReference>
<dbReference type="FunFam" id="3.30.160.60:FF:000446">
    <property type="entry name" value="Zinc finger protein"/>
    <property type="match status" value="1"/>
</dbReference>
<dbReference type="EMBL" id="JBAMIC010000024">
    <property type="protein sequence ID" value="KAK7090303.1"/>
    <property type="molecule type" value="Genomic_DNA"/>
</dbReference>
<dbReference type="Pfam" id="PF13909">
    <property type="entry name" value="zf-H2C2_5"/>
    <property type="match status" value="1"/>
</dbReference>
<evidence type="ECO:0000256" key="3">
    <source>
        <dbReference type="ARBA" id="ARBA00022723"/>
    </source>
</evidence>